<feature type="binding site" evidence="11">
    <location>
        <position position="15"/>
    </location>
    <ligand>
        <name>Mg(2+)</name>
        <dbReference type="ChEBI" id="CHEBI:18420"/>
        <label>1</label>
    </ligand>
</feature>
<comment type="cofactor">
    <cofactor evidence="11">
        <name>Mg(2+)</name>
        <dbReference type="ChEBI" id="CHEBI:18420"/>
    </cofactor>
    <text evidence="11">Binds 1 Mg(2+) ion per subunit. May bind a second metal ion at a regulatory site, or after substrate binding.</text>
</comment>
<dbReference type="GO" id="GO:0003676">
    <property type="term" value="F:nucleic acid binding"/>
    <property type="evidence" value="ECO:0007669"/>
    <property type="project" value="InterPro"/>
</dbReference>
<organism evidence="13 14">
    <name type="scientific">Bremerella cremea</name>
    <dbReference type="NCBI Taxonomy" id="1031537"/>
    <lineage>
        <taxon>Bacteria</taxon>
        <taxon>Pseudomonadati</taxon>
        <taxon>Planctomycetota</taxon>
        <taxon>Planctomycetia</taxon>
        <taxon>Pirellulales</taxon>
        <taxon>Pirellulaceae</taxon>
        <taxon>Bremerella</taxon>
    </lineage>
</organism>
<dbReference type="SUPFAM" id="SSF53098">
    <property type="entry name" value="Ribonuclease H-like"/>
    <property type="match status" value="1"/>
</dbReference>
<dbReference type="InterPro" id="IPR036397">
    <property type="entry name" value="RNaseH_sf"/>
</dbReference>
<dbReference type="Pfam" id="PF00075">
    <property type="entry name" value="RNase_H"/>
    <property type="match status" value="1"/>
</dbReference>
<comment type="similarity">
    <text evidence="3 11">Belongs to the RNase H family.</text>
</comment>
<gene>
    <name evidence="11" type="primary">rnhA</name>
    <name evidence="13" type="ORF">DTL42_22915</name>
</gene>
<dbReference type="EC" id="3.1.26.4" evidence="5 11"/>
<dbReference type="HAMAP" id="MF_00042">
    <property type="entry name" value="RNase_H"/>
    <property type="match status" value="1"/>
</dbReference>
<evidence type="ECO:0000256" key="4">
    <source>
        <dbReference type="ARBA" id="ARBA00011245"/>
    </source>
</evidence>
<dbReference type="CDD" id="cd09278">
    <property type="entry name" value="RNase_HI_prokaryote_like"/>
    <property type="match status" value="1"/>
</dbReference>
<feature type="binding site" evidence="11">
    <location>
        <position position="55"/>
    </location>
    <ligand>
        <name>Mg(2+)</name>
        <dbReference type="ChEBI" id="CHEBI:18420"/>
        <label>1</label>
    </ligand>
</feature>
<keyword evidence="7 11" id="KW-0479">Metal-binding</keyword>
<keyword evidence="11" id="KW-0963">Cytoplasm</keyword>
<evidence type="ECO:0000313" key="13">
    <source>
        <dbReference type="EMBL" id="RCS41413.1"/>
    </source>
</evidence>
<protein>
    <recommendedName>
        <fullName evidence="5 11">Ribonuclease H</fullName>
        <shortName evidence="11">RNase H</shortName>
        <ecNumber evidence="5 11">3.1.26.4</ecNumber>
    </recommendedName>
</protein>
<dbReference type="Proteomes" id="UP000253562">
    <property type="component" value="Unassembled WGS sequence"/>
</dbReference>
<evidence type="ECO:0000256" key="2">
    <source>
        <dbReference type="ARBA" id="ARBA00004065"/>
    </source>
</evidence>
<evidence type="ECO:0000256" key="8">
    <source>
        <dbReference type="ARBA" id="ARBA00022759"/>
    </source>
</evidence>
<evidence type="ECO:0000256" key="11">
    <source>
        <dbReference type="HAMAP-Rule" id="MF_00042"/>
    </source>
</evidence>
<dbReference type="InterPro" id="IPR022892">
    <property type="entry name" value="RNaseHI"/>
</dbReference>
<feature type="binding site" evidence="11">
    <location>
        <position position="144"/>
    </location>
    <ligand>
        <name>Mg(2+)</name>
        <dbReference type="ChEBI" id="CHEBI:18420"/>
        <label>2</label>
    </ligand>
</feature>
<feature type="domain" description="RNase H type-1" evidence="12">
    <location>
        <begin position="6"/>
        <end position="152"/>
    </location>
</feature>
<dbReference type="InterPro" id="IPR012337">
    <property type="entry name" value="RNaseH-like_sf"/>
</dbReference>
<evidence type="ECO:0000313" key="14">
    <source>
        <dbReference type="Proteomes" id="UP000253562"/>
    </source>
</evidence>
<dbReference type="PANTHER" id="PTHR10642:SF26">
    <property type="entry name" value="RIBONUCLEASE H1"/>
    <property type="match status" value="1"/>
</dbReference>
<keyword evidence="8 11" id="KW-0255">Endonuclease</keyword>
<comment type="subunit">
    <text evidence="4 11">Monomer.</text>
</comment>
<dbReference type="GO" id="GO:0004523">
    <property type="term" value="F:RNA-DNA hybrid ribonuclease activity"/>
    <property type="evidence" value="ECO:0007669"/>
    <property type="project" value="UniProtKB-UniRule"/>
</dbReference>
<name>A0A368KN85_9BACT</name>
<dbReference type="PROSITE" id="PS50879">
    <property type="entry name" value="RNASE_H_1"/>
    <property type="match status" value="1"/>
</dbReference>
<evidence type="ECO:0000259" key="12">
    <source>
        <dbReference type="PROSITE" id="PS50879"/>
    </source>
</evidence>
<sequence>MAASTFEPEVLLYTDGACSGNPGPGGWAFILRHPGTGKEMEKSGGEKVTTNNRMELMAVIQGMQTLTRPCNIELFTDSVYVGKGISEWMPKWKKNNWRRKEGTQWKPVKNDDLWRQLDEQLEKHRVKYTRVAGHSGHPENDRCDELAVAAYQPYR</sequence>
<dbReference type="GO" id="GO:0005737">
    <property type="term" value="C:cytoplasm"/>
    <property type="evidence" value="ECO:0007669"/>
    <property type="project" value="UniProtKB-SubCell"/>
</dbReference>
<keyword evidence="10 11" id="KW-0460">Magnesium</keyword>
<evidence type="ECO:0000256" key="7">
    <source>
        <dbReference type="ARBA" id="ARBA00022723"/>
    </source>
</evidence>
<evidence type="ECO:0000256" key="6">
    <source>
        <dbReference type="ARBA" id="ARBA00022722"/>
    </source>
</evidence>
<dbReference type="OrthoDB" id="7845843at2"/>
<evidence type="ECO:0000256" key="1">
    <source>
        <dbReference type="ARBA" id="ARBA00000077"/>
    </source>
</evidence>
<evidence type="ECO:0000256" key="10">
    <source>
        <dbReference type="ARBA" id="ARBA00022842"/>
    </source>
</evidence>
<keyword evidence="6 11" id="KW-0540">Nuclease</keyword>
<dbReference type="InterPro" id="IPR050092">
    <property type="entry name" value="RNase_H"/>
</dbReference>
<accession>A0A368KN85</accession>
<comment type="caution">
    <text evidence="13">The sequence shown here is derived from an EMBL/GenBank/DDBJ whole genome shotgun (WGS) entry which is preliminary data.</text>
</comment>
<evidence type="ECO:0000256" key="5">
    <source>
        <dbReference type="ARBA" id="ARBA00012180"/>
    </source>
</evidence>
<dbReference type="GO" id="GO:0043137">
    <property type="term" value="P:DNA replication, removal of RNA primer"/>
    <property type="evidence" value="ECO:0007669"/>
    <property type="project" value="TreeGrafter"/>
</dbReference>
<feature type="binding site" evidence="11">
    <location>
        <position position="15"/>
    </location>
    <ligand>
        <name>Mg(2+)</name>
        <dbReference type="ChEBI" id="CHEBI:18420"/>
        <label>2</label>
    </ligand>
</feature>
<comment type="function">
    <text evidence="2 11">Endonuclease that specifically degrades the RNA of RNA-DNA hybrids.</text>
</comment>
<dbReference type="GO" id="GO:0000287">
    <property type="term" value="F:magnesium ion binding"/>
    <property type="evidence" value="ECO:0007669"/>
    <property type="project" value="UniProtKB-UniRule"/>
</dbReference>
<dbReference type="PANTHER" id="PTHR10642">
    <property type="entry name" value="RIBONUCLEASE H1"/>
    <property type="match status" value="1"/>
</dbReference>
<evidence type="ECO:0000256" key="3">
    <source>
        <dbReference type="ARBA" id="ARBA00005300"/>
    </source>
</evidence>
<dbReference type="FunFam" id="3.30.420.10:FF:000089">
    <property type="entry name" value="Ribonuclease H"/>
    <property type="match status" value="1"/>
</dbReference>
<dbReference type="RefSeq" id="WP_114372591.1">
    <property type="nucleotide sequence ID" value="NZ_QPEX01000045.1"/>
</dbReference>
<dbReference type="AlphaFoldDB" id="A0A368KN85"/>
<dbReference type="NCBIfam" id="NF001236">
    <property type="entry name" value="PRK00203.1"/>
    <property type="match status" value="1"/>
</dbReference>
<dbReference type="Gene3D" id="3.30.420.10">
    <property type="entry name" value="Ribonuclease H-like superfamily/Ribonuclease H"/>
    <property type="match status" value="1"/>
</dbReference>
<comment type="catalytic activity">
    <reaction evidence="1 11">
        <text>Endonucleolytic cleavage to 5'-phosphomonoester.</text>
        <dbReference type="EC" id="3.1.26.4"/>
    </reaction>
</comment>
<dbReference type="InterPro" id="IPR002156">
    <property type="entry name" value="RNaseH_domain"/>
</dbReference>
<evidence type="ECO:0000256" key="9">
    <source>
        <dbReference type="ARBA" id="ARBA00022801"/>
    </source>
</evidence>
<dbReference type="EMBL" id="QPEX01000045">
    <property type="protein sequence ID" value="RCS41413.1"/>
    <property type="molecule type" value="Genomic_DNA"/>
</dbReference>
<feature type="binding site" evidence="11">
    <location>
        <position position="77"/>
    </location>
    <ligand>
        <name>Mg(2+)</name>
        <dbReference type="ChEBI" id="CHEBI:18420"/>
        <label>1</label>
    </ligand>
</feature>
<keyword evidence="9 11" id="KW-0378">Hydrolase</keyword>
<proteinExistence type="inferred from homology"/>
<reference evidence="13 14" key="1">
    <citation type="submission" date="2018-07" db="EMBL/GenBank/DDBJ databases">
        <title>Comparative genomes isolates from brazilian mangrove.</title>
        <authorList>
            <person name="De Araujo J.E."/>
            <person name="Taketani R.G."/>
            <person name="Silva M.C.P."/>
            <person name="Lourenco M.V."/>
            <person name="Oliveira V.M."/>
            <person name="Andreote F.D."/>
        </authorList>
    </citation>
    <scope>NUCLEOTIDE SEQUENCE [LARGE SCALE GENOMIC DNA]</scope>
    <source>
        <strain evidence="13 14">HEX PRIS-MGV</strain>
    </source>
</reference>
<comment type="subcellular location">
    <subcellularLocation>
        <location evidence="11">Cytoplasm</location>
    </subcellularLocation>
</comment>